<accession>A0A9P7FWL5</accession>
<evidence type="ECO:0000313" key="5">
    <source>
        <dbReference type="Proteomes" id="UP000717328"/>
    </source>
</evidence>
<dbReference type="InterPro" id="IPR001715">
    <property type="entry name" value="CH_dom"/>
</dbReference>
<dbReference type="SMART" id="SM00323">
    <property type="entry name" value="RasGAP"/>
    <property type="match status" value="1"/>
</dbReference>
<feature type="compositionally biased region" description="Low complexity" evidence="1">
    <location>
        <begin position="153"/>
        <end position="168"/>
    </location>
</feature>
<feature type="domain" description="Calponin-homology (CH)" evidence="3">
    <location>
        <begin position="311"/>
        <end position="419"/>
    </location>
</feature>
<dbReference type="PANTHER" id="PTHR14149">
    <property type="entry name" value="RAS GTPASE-ACTIVATING PROTEIN WITH IQ MOTIF"/>
    <property type="match status" value="1"/>
</dbReference>
<evidence type="ECO:0000259" key="2">
    <source>
        <dbReference type="PROSITE" id="PS50018"/>
    </source>
</evidence>
<dbReference type="Gene3D" id="1.10.506.10">
    <property type="entry name" value="GTPase Activation - p120gap, domain 1"/>
    <property type="match status" value="1"/>
</dbReference>
<dbReference type="GO" id="GO:0005096">
    <property type="term" value="F:GTPase activator activity"/>
    <property type="evidence" value="ECO:0007669"/>
    <property type="project" value="TreeGrafter"/>
</dbReference>
<sequence>MPAPIIASPLSPNTTGITVEGDLSFSTSPSTSQRIHLPSIPSFPSSSVVPSSGINSSPSVAHSSPHQQHHRSNTLDILTRTVPSVDHFRSRSSSPSKDQHHVSRDSVGSSSLISSTRRPASLYGTPPQAPVSTEKPSRRSFHGVQPLKSPGELTSTILSPSLPSPTTSVMNPPVYRSSYMSGKKTSTYGENLGTGRRLGRHLPRIASGDSEQPTQFEKKLDVPVSRQQPRELRTRNENEDGPNVLEQSWKPDRVSSIVPVPVPNADDVAGLPGRLQLKAPSAPSSPMPSARLMGSLWADTQRHLIHAYEYLCHVGEAQQWIEGCLGEELEFGIVEMEEGLRNGVVLAKLVRAFQGEGAVRKIYDAPKLDFRHSDNINYFFNFVRQVGLPEGFIFELTDLYEKKNLPKVIYCIHALSHLLARRGMAERIGNLLGRLQFSDDQLQQTQKGLKDAGVAMPNFGNVGRELAKEINEEPEVEVETEDERRDRLLLENEDSIISLQALARGFLLRKADATRQGRMRLTERHICKLQARCRAVLVRRRLVKQHHDLFSLTPWVVSLQAMARAVIVRRRCRSDLRRIRGSVPDVIKLQAHLRGALQRRLFSRLLAALRNSHVSVTRLQAIARARITRKAHKQLSKSFSQSAVKFSVVAFQAHARGALRRSQANKQLALLHQQNVRYIALQARCRGVIMRRRLRTQMAKLEDVSHVVLRIQAAVRTYLARKRLLSLIRGLRRATPMVLDFQARARANLARQKHKNIQKALTEVKTIVSVGSFQALARAKLARNRHQELTRTLDFVAPDIIGFQSAVRGALLRANYFAWRDHLRRSHLVASLLQAMLRGALFRRTFRAKMQYYRANLTKVVKIQSLFRAKETREQYRQLTLGKNVTVGTIKNFVHLLDDSEADFQEEIKVERLRKKVVESIRENQALESDLNDLDVKIGLVVQNVIKARRTDSAASHAARISLLAAHGDPFSGPNSIDQAARRKLELYQQLFYLLQTRGEYLSRLFVRLSLEDIPETSRRFAERVVLTLFGYGQDRREDYLLLKLFQLAIRDEINSASSLNNIISGHPMYINIAVHYVRPKQITYARDTFQGIIREVVNAEDLDLEADPSVIHKARIELEEIKSGIASTKAKEISFRDALKDPDTRPIYIRHLQVLQWWTEAFVAAIKQSTKKMPYGMRYLARETLVHLRQRFPDAPEETYAACISRLVYYRYINPAIIAPETFDIVAKTVNTAGRKNLAQISKVLTQITSGSQFDDDSPMYVPINDYVLKAIAEISTWFIEVADVPDAEVQFHAHEFLDATVQPKPIYISPNEIYTMHGLLSQHLDYIAPGKDDTLRVILLELDGVPNLGSDELKDARDTSITLELTNRFAHVRDPHAEEKTLWVQAKRGVLAILRVQPAQDLLESLMRPVTEDDELVWEEILEAEMDNEQTRLPRRQPSAFAPDSAYRLEDIRSLKFAAVKALAISNLLDLEKQGRISRDDGFQGILNAIAGDVRSKHRKRLQRQQEMASMNEALRHLAERKKYFEEQIDSYHNYVETAMNTMQRGKGKKRFVLPFTKQFYHLRDLQKSGESAPYGSFIYSAKSLYDKGILLSIDQYSPRQFDKIQLTMSSKTAGIFTMRLESTLLGVASRIASEDIRMEDLLQAKYEKRPSFALFNGKVSVNFELFLDHINKKYGKYILFLSFRL</sequence>
<dbReference type="Gene3D" id="1.10.418.10">
    <property type="entry name" value="Calponin-like domain"/>
    <property type="match status" value="1"/>
</dbReference>
<reference evidence="4" key="2">
    <citation type="submission" date="2021-10" db="EMBL/GenBank/DDBJ databases">
        <title>Phylogenomics reveals ancestral predisposition of the termite-cultivated fungus Termitomyces towards a domesticated lifestyle.</title>
        <authorList>
            <person name="Auxier B."/>
            <person name="Grum-Grzhimaylo A."/>
            <person name="Cardenas M.E."/>
            <person name="Lodge J.D."/>
            <person name="Laessoe T."/>
            <person name="Pedersen O."/>
            <person name="Smith M.E."/>
            <person name="Kuyper T.W."/>
            <person name="Franco-Molano E.A."/>
            <person name="Baroni T.J."/>
            <person name="Aanen D.K."/>
        </authorList>
    </citation>
    <scope>NUCLEOTIDE SEQUENCE</scope>
    <source>
        <strain evidence="4">D49</strain>
    </source>
</reference>
<reference evidence="4" key="1">
    <citation type="submission" date="2021-02" db="EMBL/GenBank/DDBJ databases">
        <authorList>
            <person name="Nieuwenhuis M."/>
            <person name="Van De Peppel L.J.J."/>
        </authorList>
    </citation>
    <scope>NUCLEOTIDE SEQUENCE</scope>
    <source>
        <strain evidence="4">D49</strain>
    </source>
</reference>
<dbReference type="PANTHER" id="PTHR14149:SF14">
    <property type="entry name" value="CALPONIN-HOMOLOGY (CH) DOMAIN-CONTAINING PROTEIN"/>
    <property type="match status" value="1"/>
</dbReference>
<dbReference type="GO" id="GO:1903479">
    <property type="term" value="P:mitotic actomyosin contractile ring assembly actin filament organization"/>
    <property type="evidence" value="ECO:0007669"/>
    <property type="project" value="TreeGrafter"/>
</dbReference>
<evidence type="ECO:0000313" key="4">
    <source>
        <dbReference type="EMBL" id="KAG5636610.1"/>
    </source>
</evidence>
<feature type="compositionally biased region" description="Low complexity" evidence="1">
    <location>
        <begin position="38"/>
        <end position="60"/>
    </location>
</feature>
<dbReference type="InterPro" id="IPR001936">
    <property type="entry name" value="RasGAP_dom"/>
</dbReference>
<dbReference type="OrthoDB" id="775356at2759"/>
<dbReference type="GO" id="GO:0005516">
    <property type="term" value="F:calmodulin binding"/>
    <property type="evidence" value="ECO:0007669"/>
    <property type="project" value="TreeGrafter"/>
</dbReference>
<gene>
    <name evidence="4" type="ORF">H0H81_007407</name>
</gene>
<feature type="compositionally biased region" description="Polar residues" evidence="1">
    <location>
        <begin position="106"/>
        <end position="118"/>
    </location>
</feature>
<dbReference type="SUPFAM" id="SSF47576">
    <property type="entry name" value="Calponin-homology domain, CH-domain"/>
    <property type="match status" value="1"/>
</dbReference>
<dbReference type="Pfam" id="PF00616">
    <property type="entry name" value="RasGAP"/>
    <property type="match status" value="1"/>
</dbReference>
<organism evidence="4 5">
    <name type="scientific">Sphagnurus paluster</name>
    <dbReference type="NCBI Taxonomy" id="117069"/>
    <lineage>
        <taxon>Eukaryota</taxon>
        <taxon>Fungi</taxon>
        <taxon>Dikarya</taxon>
        <taxon>Basidiomycota</taxon>
        <taxon>Agaricomycotina</taxon>
        <taxon>Agaricomycetes</taxon>
        <taxon>Agaricomycetidae</taxon>
        <taxon>Agaricales</taxon>
        <taxon>Tricholomatineae</taxon>
        <taxon>Lyophyllaceae</taxon>
        <taxon>Sphagnurus</taxon>
    </lineage>
</organism>
<dbReference type="GO" id="GO:0110085">
    <property type="term" value="C:mitotic actomyosin contractile ring"/>
    <property type="evidence" value="ECO:0007669"/>
    <property type="project" value="TreeGrafter"/>
</dbReference>
<feature type="compositionally biased region" description="Polar residues" evidence="1">
    <location>
        <begin position="24"/>
        <end position="34"/>
    </location>
</feature>
<dbReference type="EMBL" id="JABCKI010005912">
    <property type="protein sequence ID" value="KAG5636610.1"/>
    <property type="molecule type" value="Genomic_DNA"/>
</dbReference>
<evidence type="ECO:0000259" key="3">
    <source>
        <dbReference type="PROSITE" id="PS50021"/>
    </source>
</evidence>
<dbReference type="GO" id="GO:0051015">
    <property type="term" value="F:actin filament binding"/>
    <property type="evidence" value="ECO:0007669"/>
    <property type="project" value="TreeGrafter"/>
</dbReference>
<feature type="compositionally biased region" description="Polar residues" evidence="1">
    <location>
        <begin position="178"/>
        <end position="189"/>
    </location>
</feature>
<dbReference type="SMART" id="SM00033">
    <property type="entry name" value="CH"/>
    <property type="match status" value="1"/>
</dbReference>
<dbReference type="CDD" id="cd21206">
    <property type="entry name" value="CH_IQGAP"/>
    <property type="match status" value="1"/>
</dbReference>
<dbReference type="Pfam" id="PF00307">
    <property type="entry name" value="CH"/>
    <property type="match status" value="1"/>
</dbReference>
<dbReference type="PROSITE" id="PS50018">
    <property type="entry name" value="RAS_GTPASE_ACTIV_2"/>
    <property type="match status" value="1"/>
</dbReference>
<feature type="compositionally biased region" description="Basic and acidic residues" evidence="1">
    <location>
        <begin position="228"/>
        <end position="238"/>
    </location>
</feature>
<keyword evidence="5" id="KW-1185">Reference proteome</keyword>
<feature type="region of interest" description="Disordered" evidence="1">
    <location>
        <begin position="1"/>
        <end position="74"/>
    </location>
</feature>
<dbReference type="InterPro" id="IPR036872">
    <property type="entry name" value="CH_dom_sf"/>
</dbReference>
<evidence type="ECO:0000256" key="1">
    <source>
        <dbReference type="SAM" id="MobiDB-lite"/>
    </source>
</evidence>
<dbReference type="SMART" id="SM00015">
    <property type="entry name" value="IQ"/>
    <property type="match status" value="12"/>
</dbReference>
<dbReference type="PROSITE" id="PS50096">
    <property type="entry name" value="IQ"/>
    <property type="match status" value="9"/>
</dbReference>
<name>A0A9P7FWL5_9AGAR</name>
<protein>
    <submittedName>
        <fullName evidence="4">Uncharacterized protein</fullName>
    </submittedName>
</protein>
<comment type="caution">
    <text evidence="4">The sequence shown here is derived from an EMBL/GenBank/DDBJ whole genome shotgun (WGS) entry which is preliminary data.</text>
</comment>
<dbReference type="Pfam" id="PF03836">
    <property type="entry name" value="RasGAP_C"/>
    <property type="match status" value="1"/>
</dbReference>
<dbReference type="PROSITE" id="PS50021">
    <property type="entry name" value="CH"/>
    <property type="match status" value="1"/>
</dbReference>
<proteinExistence type="predicted"/>
<feature type="region of interest" description="Disordered" evidence="1">
    <location>
        <begin position="86"/>
        <end position="247"/>
    </location>
</feature>
<dbReference type="Pfam" id="PF00612">
    <property type="entry name" value="IQ"/>
    <property type="match status" value="3"/>
</dbReference>
<feature type="domain" description="Ras-GAP" evidence="2">
    <location>
        <begin position="1024"/>
        <end position="1251"/>
    </location>
</feature>
<dbReference type="SUPFAM" id="SSF143885">
    <property type="entry name" value="RGC domain-like"/>
    <property type="match status" value="1"/>
</dbReference>
<dbReference type="Proteomes" id="UP000717328">
    <property type="component" value="Unassembled WGS sequence"/>
</dbReference>
<dbReference type="InterPro" id="IPR000593">
    <property type="entry name" value="RasGAP_C"/>
</dbReference>
<dbReference type="SUPFAM" id="SSF48350">
    <property type="entry name" value="GTPase activation domain, GAP"/>
    <property type="match status" value="1"/>
</dbReference>
<dbReference type="InterPro" id="IPR000048">
    <property type="entry name" value="IQ_motif_EF-hand-BS"/>
</dbReference>
<dbReference type="InterPro" id="IPR008936">
    <property type="entry name" value="Rho_GTPase_activation_prot"/>
</dbReference>